<dbReference type="Pfam" id="PF02627">
    <property type="entry name" value="CMD"/>
    <property type="match status" value="1"/>
</dbReference>
<organism evidence="2 3">
    <name type="scientific">Rhodopseudomonas palustris</name>
    <dbReference type="NCBI Taxonomy" id="1076"/>
    <lineage>
        <taxon>Bacteria</taxon>
        <taxon>Pseudomonadati</taxon>
        <taxon>Pseudomonadota</taxon>
        <taxon>Alphaproteobacteria</taxon>
        <taxon>Hyphomicrobiales</taxon>
        <taxon>Nitrobacteraceae</taxon>
        <taxon>Rhodopseudomonas</taxon>
    </lineage>
</organism>
<dbReference type="AlphaFoldDB" id="A0A418V1K1"/>
<evidence type="ECO:0000313" key="2">
    <source>
        <dbReference type="EMBL" id="RJF69760.1"/>
    </source>
</evidence>
<proteinExistence type="predicted"/>
<dbReference type="PANTHER" id="PTHR35446:SF2">
    <property type="entry name" value="CARBOXYMUCONOLACTONE DECARBOXYLASE-LIKE DOMAIN-CONTAINING PROTEIN"/>
    <property type="match status" value="1"/>
</dbReference>
<dbReference type="PANTHER" id="PTHR35446">
    <property type="entry name" value="SI:CH211-175M2.5"/>
    <property type="match status" value="1"/>
</dbReference>
<dbReference type="InterPro" id="IPR003779">
    <property type="entry name" value="CMD-like"/>
</dbReference>
<gene>
    <name evidence="2" type="ORF">D4Q52_19105</name>
</gene>
<dbReference type="EMBL" id="QYYD01000021">
    <property type="protein sequence ID" value="RJF69760.1"/>
    <property type="molecule type" value="Genomic_DNA"/>
</dbReference>
<dbReference type="InterPro" id="IPR029032">
    <property type="entry name" value="AhpD-like"/>
</dbReference>
<sequence length="208" mass="22171">MNNVSLIGRTAIVSEIAPLAADANTDSEDLRQLIAFVGYRPNALFTMAKRPGLLDAVLGLVRVTVRGDGQLSEGLRFLIAAETSRAAGCRYSAAHAAHAAAHAGEPEDKIAALPAYQSSALYDAAERAALAFASVGGELPMRPAAAAFAAARIHFPEPALIEILGVISAFGWFNRWNSLNNSDLEAEPAAFAQRIGWLQPEQFMRRKA</sequence>
<dbReference type="Gene3D" id="1.20.1290.10">
    <property type="entry name" value="AhpD-like"/>
    <property type="match status" value="1"/>
</dbReference>
<dbReference type="SUPFAM" id="SSF69118">
    <property type="entry name" value="AhpD-like"/>
    <property type="match status" value="1"/>
</dbReference>
<evidence type="ECO:0000259" key="1">
    <source>
        <dbReference type="Pfam" id="PF02627"/>
    </source>
</evidence>
<reference evidence="2 3" key="1">
    <citation type="submission" date="2018-09" db="EMBL/GenBank/DDBJ databases">
        <title>Draft genome sequence of Rhodopseudomonas palustris 2.1.18.</title>
        <authorList>
            <person name="Robertson S.L."/>
            <person name="Meyer T.E."/>
            <person name="Kyndt J.A."/>
        </authorList>
    </citation>
    <scope>NUCLEOTIDE SEQUENCE [LARGE SCALE GENOMIC DNA]</scope>
    <source>
        <strain evidence="2 3">2.1.18</strain>
    </source>
</reference>
<protein>
    <submittedName>
        <fullName evidence="2">Carboxymuconolactone decarboxylase family protein</fullName>
    </submittedName>
</protein>
<evidence type="ECO:0000313" key="3">
    <source>
        <dbReference type="Proteomes" id="UP000285523"/>
    </source>
</evidence>
<feature type="domain" description="Carboxymuconolactone decarboxylase-like" evidence="1">
    <location>
        <begin position="51"/>
        <end position="133"/>
    </location>
</feature>
<dbReference type="GO" id="GO:0051920">
    <property type="term" value="F:peroxiredoxin activity"/>
    <property type="evidence" value="ECO:0007669"/>
    <property type="project" value="InterPro"/>
</dbReference>
<dbReference type="Proteomes" id="UP000285523">
    <property type="component" value="Unassembled WGS sequence"/>
</dbReference>
<accession>A0A418V1K1</accession>
<name>A0A418V1K1_RHOPL</name>
<comment type="caution">
    <text evidence="2">The sequence shown here is derived from an EMBL/GenBank/DDBJ whole genome shotgun (WGS) entry which is preliminary data.</text>
</comment>
<dbReference type="OrthoDB" id="9801997at2"/>